<dbReference type="EMBL" id="JASTZU010000016">
    <property type="protein sequence ID" value="MDL4839424.1"/>
    <property type="molecule type" value="Genomic_DNA"/>
</dbReference>
<evidence type="ECO:0008006" key="4">
    <source>
        <dbReference type="Google" id="ProtNLM"/>
    </source>
</evidence>
<name>A0ABT7L0R1_9BACI</name>
<keyword evidence="1" id="KW-1133">Transmembrane helix</keyword>
<keyword evidence="1" id="KW-0812">Transmembrane</keyword>
<organism evidence="2 3">
    <name type="scientific">Aquibacillus rhizosphaerae</name>
    <dbReference type="NCBI Taxonomy" id="3051431"/>
    <lineage>
        <taxon>Bacteria</taxon>
        <taxon>Bacillati</taxon>
        <taxon>Bacillota</taxon>
        <taxon>Bacilli</taxon>
        <taxon>Bacillales</taxon>
        <taxon>Bacillaceae</taxon>
        <taxon>Aquibacillus</taxon>
    </lineage>
</organism>
<feature type="transmembrane region" description="Helical" evidence="1">
    <location>
        <begin position="6"/>
        <end position="22"/>
    </location>
</feature>
<reference evidence="2 3" key="1">
    <citation type="submission" date="2023-06" db="EMBL/GenBank/DDBJ databases">
        <title>Aquibacillus rhizosphaerae LR5S19.</title>
        <authorList>
            <person name="Sun J.-Q."/>
        </authorList>
    </citation>
    <scope>NUCLEOTIDE SEQUENCE [LARGE SCALE GENOMIC DNA]</scope>
    <source>
        <strain evidence="2 3">LR5S19</strain>
    </source>
</reference>
<evidence type="ECO:0000313" key="2">
    <source>
        <dbReference type="EMBL" id="MDL4839424.1"/>
    </source>
</evidence>
<keyword evidence="3" id="KW-1185">Reference proteome</keyword>
<proteinExistence type="predicted"/>
<gene>
    <name evidence="2" type="ORF">QQS35_02980</name>
</gene>
<evidence type="ECO:0000313" key="3">
    <source>
        <dbReference type="Proteomes" id="UP001235343"/>
    </source>
</evidence>
<feature type="transmembrane region" description="Helical" evidence="1">
    <location>
        <begin position="43"/>
        <end position="60"/>
    </location>
</feature>
<comment type="caution">
    <text evidence="2">The sequence shown here is derived from an EMBL/GenBank/DDBJ whole genome shotgun (WGS) entry which is preliminary data.</text>
</comment>
<sequence>MEIWKVMLLLAFILFLLARIIQIYNNETTEKRYEIKMKMRNPLFILSKGLIGFVFMGIVDQRENKSGGYVIVLVAVSFIFIFLFLLC</sequence>
<accession>A0ABT7L0R1</accession>
<keyword evidence="1" id="KW-0472">Membrane</keyword>
<evidence type="ECO:0000256" key="1">
    <source>
        <dbReference type="SAM" id="Phobius"/>
    </source>
</evidence>
<protein>
    <recommendedName>
        <fullName evidence="4">DUF4181 domain-containing protein</fullName>
    </recommendedName>
</protein>
<dbReference type="RefSeq" id="WP_285930290.1">
    <property type="nucleotide sequence ID" value="NZ_JASTZU010000016.1"/>
</dbReference>
<dbReference type="Proteomes" id="UP001235343">
    <property type="component" value="Unassembled WGS sequence"/>
</dbReference>
<feature type="transmembrane region" description="Helical" evidence="1">
    <location>
        <begin position="66"/>
        <end position="86"/>
    </location>
</feature>